<dbReference type="EMBL" id="BGZK01000775">
    <property type="protein sequence ID" value="GBP59974.1"/>
    <property type="molecule type" value="Genomic_DNA"/>
</dbReference>
<dbReference type="OrthoDB" id="6883413at2759"/>
<feature type="compositionally biased region" description="Basic and acidic residues" evidence="1">
    <location>
        <begin position="10"/>
        <end position="22"/>
    </location>
</feature>
<evidence type="ECO:0000313" key="2">
    <source>
        <dbReference type="EMBL" id="GBP59974.1"/>
    </source>
</evidence>
<evidence type="ECO:0000313" key="3">
    <source>
        <dbReference type="Proteomes" id="UP000299102"/>
    </source>
</evidence>
<reference evidence="2 3" key="1">
    <citation type="journal article" date="2019" name="Commun. Biol.">
        <title>The bagworm genome reveals a unique fibroin gene that provides high tensile strength.</title>
        <authorList>
            <person name="Kono N."/>
            <person name="Nakamura H."/>
            <person name="Ohtoshi R."/>
            <person name="Tomita M."/>
            <person name="Numata K."/>
            <person name="Arakawa K."/>
        </authorList>
    </citation>
    <scope>NUCLEOTIDE SEQUENCE [LARGE SCALE GENOMIC DNA]</scope>
</reference>
<keyword evidence="3" id="KW-1185">Reference proteome</keyword>
<gene>
    <name evidence="2" type="ORF">EVAR_84474_1</name>
</gene>
<protein>
    <submittedName>
        <fullName evidence="2">Uncharacterized protein</fullName>
    </submittedName>
</protein>
<dbReference type="Proteomes" id="UP000299102">
    <property type="component" value="Unassembled WGS sequence"/>
</dbReference>
<evidence type="ECO:0000256" key="1">
    <source>
        <dbReference type="SAM" id="MobiDB-lite"/>
    </source>
</evidence>
<accession>A0A4C1XC11</accession>
<feature type="region of interest" description="Disordered" evidence="1">
    <location>
        <begin position="1"/>
        <end position="39"/>
    </location>
</feature>
<organism evidence="2 3">
    <name type="scientific">Eumeta variegata</name>
    <name type="common">Bagworm moth</name>
    <name type="synonym">Eumeta japonica</name>
    <dbReference type="NCBI Taxonomy" id="151549"/>
    <lineage>
        <taxon>Eukaryota</taxon>
        <taxon>Metazoa</taxon>
        <taxon>Ecdysozoa</taxon>
        <taxon>Arthropoda</taxon>
        <taxon>Hexapoda</taxon>
        <taxon>Insecta</taxon>
        <taxon>Pterygota</taxon>
        <taxon>Neoptera</taxon>
        <taxon>Endopterygota</taxon>
        <taxon>Lepidoptera</taxon>
        <taxon>Glossata</taxon>
        <taxon>Ditrysia</taxon>
        <taxon>Tineoidea</taxon>
        <taxon>Psychidae</taxon>
        <taxon>Oiketicinae</taxon>
        <taxon>Eumeta</taxon>
    </lineage>
</organism>
<sequence length="136" mass="15112">MQPEPSSSYEMRECTVDDKRDGGPTALKPTRSAGKIFYNPSNVDDDTELTSVFDSSTVESPMIIYSRSTPHLQVTGGCLHRVPTYSSSIGQSIIFRPDTCSRDELCERVEHLGPLSRAEKNRADPIVSLERFTVTL</sequence>
<dbReference type="AlphaFoldDB" id="A0A4C1XC11"/>
<comment type="caution">
    <text evidence="2">The sequence shown here is derived from an EMBL/GenBank/DDBJ whole genome shotgun (WGS) entry which is preliminary data.</text>
</comment>
<proteinExistence type="predicted"/>
<name>A0A4C1XC11_EUMVA</name>